<dbReference type="Pfam" id="PF05547">
    <property type="entry name" value="Peptidase_M6"/>
    <property type="match status" value="1"/>
</dbReference>
<dbReference type="GO" id="GO:0008237">
    <property type="term" value="F:metallopeptidase activity"/>
    <property type="evidence" value="ECO:0007669"/>
    <property type="project" value="UniProtKB-KW"/>
</dbReference>
<evidence type="ECO:0000313" key="5">
    <source>
        <dbReference type="Proteomes" id="UP000693970"/>
    </source>
</evidence>
<protein>
    <submittedName>
        <fullName evidence="4">Secreted metalloprotease</fullName>
    </submittedName>
</protein>
<comment type="caution">
    <text evidence="4">The sequence shown here is derived from an EMBL/GenBank/DDBJ whole genome shotgun (WGS) entry which is preliminary data.</text>
</comment>
<evidence type="ECO:0000313" key="4">
    <source>
        <dbReference type="EMBL" id="KAG7354652.1"/>
    </source>
</evidence>
<dbReference type="EMBL" id="JAGRRH010000016">
    <property type="protein sequence ID" value="KAG7354652.1"/>
    <property type="molecule type" value="Genomic_DNA"/>
</dbReference>
<keyword evidence="4" id="KW-0482">Metalloprotease</keyword>
<feature type="region of interest" description="Disordered" evidence="1">
    <location>
        <begin position="601"/>
        <end position="715"/>
    </location>
</feature>
<evidence type="ECO:0000256" key="2">
    <source>
        <dbReference type="SAM" id="SignalP"/>
    </source>
</evidence>
<keyword evidence="5" id="KW-1185">Reference proteome</keyword>
<name>A0A9K3L3F8_9STRA</name>
<feature type="domain" description="Peptidase M6-like" evidence="3">
    <location>
        <begin position="236"/>
        <end position="426"/>
    </location>
</feature>
<dbReference type="PANTHER" id="PTHR41775:SF1">
    <property type="entry name" value="PEPTIDASE M6-LIKE DOMAIN-CONTAINING PROTEIN"/>
    <property type="match status" value="1"/>
</dbReference>
<keyword evidence="2" id="KW-0732">Signal</keyword>
<keyword evidence="4" id="KW-0645">Protease</keyword>
<feature type="signal peptide" evidence="2">
    <location>
        <begin position="1"/>
        <end position="29"/>
    </location>
</feature>
<dbReference type="AlphaFoldDB" id="A0A9K3L3F8"/>
<reference evidence="4" key="2">
    <citation type="submission" date="2021-04" db="EMBL/GenBank/DDBJ databases">
        <authorList>
            <person name="Podell S."/>
        </authorList>
    </citation>
    <scope>NUCLEOTIDE SEQUENCE</scope>
    <source>
        <strain evidence="4">Hildebrandi</strain>
    </source>
</reference>
<reference evidence="4" key="1">
    <citation type="journal article" date="2021" name="Sci. Rep.">
        <title>Diploid genomic architecture of Nitzschia inconspicua, an elite biomass production diatom.</title>
        <authorList>
            <person name="Oliver A."/>
            <person name="Podell S."/>
            <person name="Pinowska A."/>
            <person name="Traller J.C."/>
            <person name="Smith S.R."/>
            <person name="McClure R."/>
            <person name="Beliaev A."/>
            <person name="Bohutskyi P."/>
            <person name="Hill E.A."/>
            <person name="Rabines A."/>
            <person name="Zheng H."/>
            <person name="Allen L.Z."/>
            <person name="Kuo A."/>
            <person name="Grigoriev I.V."/>
            <person name="Allen A.E."/>
            <person name="Hazlebeck D."/>
            <person name="Allen E.E."/>
        </authorList>
    </citation>
    <scope>NUCLEOTIDE SEQUENCE</scope>
    <source>
        <strain evidence="4">Hildebrandi</strain>
    </source>
</reference>
<dbReference type="NCBIfam" id="TIGR03296">
    <property type="entry name" value="M6dom_TIGR03296"/>
    <property type="match status" value="1"/>
</dbReference>
<dbReference type="PANTHER" id="PTHR41775">
    <property type="entry name" value="SECRETED PROTEIN-RELATED"/>
    <property type="match status" value="1"/>
</dbReference>
<gene>
    <name evidence="4" type="ORF">IV203_004008</name>
</gene>
<feature type="compositionally biased region" description="Low complexity" evidence="1">
    <location>
        <begin position="696"/>
        <end position="715"/>
    </location>
</feature>
<feature type="chain" id="PRO_5039947187" evidence="2">
    <location>
        <begin position="30"/>
        <end position="897"/>
    </location>
</feature>
<dbReference type="InterPro" id="IPR008757">
    <property type="entry name" value="Peptidase_M6-like_domain"/>
</dbReference>
<sequence length="897" mass="99587">MTKSRQKTTHKLVFSAILMAAYNSILVHAMTASPKNLEVEQCITWSKPPENSRQKTTRGFKTTSENDVCIESKTIILKQHGNAMQHWLTDVNDITVLQDKNGDFVYANLDQSGKLLPTKRKVGLFKPRMGQLKNLRDSFESIDCNHFLCPDELSNWAPDEQEEIMLNEATSDLSVNGTRHQRRKLSPTGIRKNLVVLMRFKDHANRRLPSRQDMDILFNGDERACKENPAICGDSGSVKNYWKKFSHGKLDIQSTVTEWVTVDFTEAEAADNNWGTTTKIHDVIKNALNLVNRDTNFLNFDQNNDRWIDAITIVHSGYAAEHDTSKKNYIWSHKWRFRNAWKSKEGVNVLDYNINPALWGTSGNEIGRIGVICHELGHYLGIIDLYDTERYQGSSNNGFGLGLHALMANSWGFDYSQKYPSHISPWTMMQLGLIVPAVPHKGVNAIQRIDLTPSANQKSVYKIGDGAFGYPAGEYLLLCYAKFMKYDTSTFQGILIYHVDESAGFNGEGFPGQTGWPQNGNHYKIALEQADGYYELERGIDHGDAGDFFKQDWSLTPYGVYYKGSRVAGFPNTNTYQGGKVQQTHLTIQVLSAPNGESMEFLVSGRDDLPNAPAATTPSPTLNPTPFPMVHPTPSPTAHPTPRPTAHPTNSLRTRAPTMAPTPQPTPFPTQPPTPIKTPSPTIAPTLRPTSPPSVRPTTSQPTSSPTQQPTTTPPTTGILIIASEDFEDSNFAFASMSQLKSMANVATQGTTDGGKQGTKSVVSCGSNCKLANNRKICVGSRCINLMKNTQRNANLVLGVDPKNRSTIVFGFKVYTKKPENNGNTACLDYSVNNGGNWNEVRCYNKGDIGVKRWTNLQADVVLPVGTTNNRIVQFRIRSLQTKGPLFIDDIKVTGIS</sequence>
<feature type="compositionally biased region" description="Pro residues" evidence="1">
    <location>
        <begin position="621"/>
        <end position="645"/>
    </location>
</feature>
<accession>A0A9K3L3F8</accession>
<feature type="compositionally biased region" description="Low complexity" evidence="1">
    <location>
        <begin position="610"/>
        <end position="620"/>
    </location>
</feature>
<feature type="compositionally biased region" description="Low complexity" evidence="1">
    <location>
        <begin position="679"/>
        <end position="689"/>
    </location>
</feature>
<evidence type="ECO:0000256" key="1">
    <source>
        <dbReference type="SAM" id="MobiDB-lite"/>
    </source>
</evidence>
<dbReference type="GO" id="GO:0006508">
    <property type="term" value="P:proteolysis"/>
    <property type="evidence" value="ECO:0007669"/>
    <property type="project" value="InterPro"/>
</dbReference>
<organism evidence="4 5">
    <name type="scientific">Nitzschia inconspicua</name>
    <dbReference type="NCBI Taxonomy" id="303405"/>
    <lineage>
        <taxon>Eukaryota</taxon>
        <taxon>Sar</taxon>
        <taxon>Stramenopiles</taxon>
        <taxon>Ochrophyta</taxon>
        <taxon>Bacillariophyta</taxon>
        <taxon>Bacillariophyceae</taxon>
        <taxon>Bacillariophycidae</taxon>
        <taxon>Bacillariales</taxon>
        <taxon>Bacillariaceae</taxon>
        <taxon>Nitzschia</taxon>
    </lineage>
</organism>
<keyword evidence="4" id="KW-0378">Hydrolase</keyword>
<evidence type="ECO:0000259" key="3">
    <source>
        <dbReference type="Pfam" id="PF05547"/>
    </source>
</evidence>
<dbReference type="Proteomes" id="UP000693970">
    <property type="component" value="Unassembled WGS sequence"/>
</dbReference>
<dbReference type="OrthoDB" id="9986966at2759"/>
<feature type="compositionally biased region" description="Pro residues" evidence="1">
    <location>
        <begin position="660"/>
        <end position="678"/>
    </location>
</feature>
<proteinExistence type="predicted"/>